<name>A0ABP9SNR1_9ACTN</name>
<dbReference type="Gene3D" id="3.40.50.720">
    <property type="entry name" value="NAD(P)-binding Rossmann-like Domain"/>
    <property type="match status" value="1"/>
</dbReference>
<evidence type="ECO:0000256" key="2">
    <source>
        <dbReference type="ARBA" id="ARBA00023002"/>
    </source>
</evidence>
<evidence type="ECO:0000313" key="3">
    <source>
        <dbReference type="EMBL" id="GAA5198373.1"/>
    </source>
</evidence>
<evidence type="ECO:0000313" key="4">
    <source>
        <dbReference type="Proteomes" id="UP001501570"/>
    </source>
</evidence>
<comment type="similarity">
    <text evidence="1">Belongs to the short-chain dehydrogenases/reductases (SDR) family.</text>
</comment>
<dbReference type="NCBIfam" id="NF005095">
    <property type="entry name" value="PRK06523.1"/>
    <property type="match status" value="1"/>
</dbReference>
<protein>
    <submittedName>
        <fullName evidence="3">SDR family oxidoreductase</fullName>
    </submittedName>
</protein>
<keyword evidence="4" id="KW-1185">Reference proteome</keyword>
<dbReference type="PRINTS" id="PR00080">
    <property type="entry name" value="SDRFAMILY"/>
</dbReference>
<dbReference type="PANTHER" id="PTHR42760">
    <property type="entry name" value="SHORT-CHAIN DEHYDROGENASES/REDUCTASES FAMILY MEMBER"/>
    <property type="match status" value="1"/>
</dbReference>
<keyword evidence="2" id="KW-0560">Oxidoreductase</keyword>
<dbReference type="InterPro" id="IPR036291">
    <property type="entry name" value="NAD(P)-bd_dom_sf"/>
</dbReference>
<dbReference type="PRINTS" id="PR00081">
    <property type="entry name" value="GDHRDH"/>
</dbReference>
<dbReference type="Proteomes" id="UP001501570">
    <property type="component" value="Unassembled WGS sequence"/>
</dbReference>
<organism evidence="3 4">
    <name type="scientific">Rugosimonospora acidiphila</name>
    <dbReference type="NCBI Taxonomy" id="556531"/>
    <lineage>
        <taxon>Bacteria</taxon>
        <taxon>Bacillati</taxon>
        <taxon>Actinomycetota</taxon>
        <taxon>Actinomycetes</taxon>
        <taxon>Micromonosporales</taxon>
        <taxon>Micromonosporaceae</taxon>
        <taxon>Rugosimonospora</taxon>
    </lineage>
</organism>
<evidence type="ECO:0000256" key="1">
    <source>
        <dbReference type="ARBA" id="ARBA00006484"/>
    </source>
</evidence>
<dbReference type="InterPro" id="IPR002347">
    <property type="entry name" value="SDR_fam"/>
</dbReference>
<dbReference type="PANTHER" id="PTHR42760:SF133">
    <property type="entry name" value="3-OXOACYL-[ACYL-CARRIER-PROTEIN] REDUCTASE"/>
    <property type="match status" value="1"/>
</dbReference>
<accession>A0ABP9SNR1</accession>
<reference evidence="4" key="1">
    <citation type="journal article" date="2019" name="Int. J. Syst. Evol. Microbiol.">
        <title>The Global Catalogue of Microorganisms (GCM) 10K type strain sequencing project: providing services to taxonomists for standard genome sequencing and annotation.</title>
        <authorList>
            <consortium name="The Broad Institute Genomics Platform"/>
            <consortium name="The Broad Institute Genome Sequencing Center for Infectious Disease"/>
            <person name="Wu L."/>
            <person name="Ma J."/>
        </authorList>
    </citation>
    <scope>NUCLEOTIDE SEQUENCE [LARGE SCALE GENOMIC DNA]</scope>
    <source>
        <strain evidence="4">JCM 18304</strain>
    </source>
</reference>
<proteinExistence type="inferred from homology"/>
<sequence>MYSPTTSLPDEFAGRRALVTGGSRGIGAAVARRLIEAGAAVVTSARTATEDTPKESTFIAADLRSEAGARQLAERAVETLGGLDILVNAAGAARVHLAGPASIPDAEWQDSLDINFLSAVRLTNAALPALQESGNGAAIVNISTGVAKNPQAPVLHYAAAKAALATYSKGLANALAPAGIRVNVVTLGPVETPGGTEIMQTIADAMGAPLAAMASGIPLGRFGDPREVAEAVAFLASTRAQWITAADLDINGGQ</sequence>
<dbReference type="SUPFAM" id="SSF51735">
    <property type="entry name" value="NAD(P)-binding Rossmann-fold domains"/>
    <property type="match status" value="1"/>
</dbReference>
<gene>
    <name evidence="3" type="ORF">GCM10023322_71590</name>
</gene>
<dbReference type="Pfam" id="PF13561">
    <property type="entry name" value="adh_short_C2"/>
    <property type="match status" value="1"/>
</dbReference>
<dbReference type="RefSeq" id="WP_345637385.1">
    <property type="nucleotide sequence ID" value="NZ_BAABJQ010000033.1"/>
</dbReference>
<comment type="caution">
    <text evidence="3">The sequence shown here is derived from an EMBL/GenBank/DDBJ whole genome shotgun (WGS) entry which is preliminary data.</text>
</comment>
<dbReference type="EMBL" id="BAABJQ010000033">
    <property type="protein sequence ID" value="GAA5198373.1"/>
    <property type="molecule type" value="Genomic_DNA"/>
</dbReference>